<name>A0AAE0HL87_9PEZI</name>
<evidence type="ECO:0000256" key="2">
    <source>
        <dbReference type="SAM" id="SignalP"/>
    </source>
</evidence>
<dbReference type="EMBL" id="JAUEPN010000002">
    <property type="protein sequence ID" value="KAK3298615.1"/>
    <property type="molecule type" value="Genomic_DNA"/>
</dbReference>
<proteinExistence type="predicted"/>
<accession>A0AAE0HL87</accession>
<evidence type="ECO:0000313" key="3">
    <source>
        <dbReference type="EMBL" id="KAK3298615.1"/>
    </source>
</evidence>
<protein>
    <recommendedName>
        <fullName evidence="5">Secreted protein</fullName>
    </recommendedName>
</protein>
<reference evidence="3" key="2">
    <citation type="submission" date="2023-06" db="EMBL/GenBank/DDBJ databases">
        <authorList>
            <consortium name="Lawrence Berkeley National Laboratory"/>
            <person name="Haridas S."/>
            <person name="Hensen N."/>
            <person name="Bonometti L."/>
            <person name="Westerberg I."/>
            <person name="Brannstrom I.O."/>
            <person name="Guillou S."/>
            <person name="Cros-Aarteil S."/>
            <person name="Calhoun S."/>
            <person name="Kuo A."/>
            <person name="Mondo S."/>
            <person name="Pangilinan J."/>
            <person name="Riley R."/>
            <person name="Labutti K."/>
            <person name="Andreopoulos B."/>
            <person name="Lipzen A."/>
            <person name="Chen C."/>
            <person name="Yanf M."/>
            <person name="Daum C."/>
            <person name="Ng V."/>
            <person name="Clum A."/>
            <person name="Steindorff A."/>
            <person name="Ohm R."/>
            <person name="Martin F."/>
            <person name="Silar P."/>
            <person name="Natvig D."/>
            <person name="Lalanne C."/>
            <person name="Gautier V."/>
            <person name="Ament-Velasquez S.L."/>
            <person name="Kruys A."/>
            <person name="Hutchinson M.I."/>
            <person name="Powell A.J."/>
            <person name="Barry K."/>
            <person name="Miller A.N."/>
            <person name="Grigoriev I.V."/>
            <person name="Debuchy R."/>
            <person name="Gladieux P."/>
            <person name="Thoren M.H."/>
            <person name="Johannesson H."/>
        </authorList>
    </citation>
    <scope>NUCLEOTIDE SEQUENCE</scope>
    <source>
        <strain evidence="3">CBS 168.71</strain>
    </source>
</reference>
<feature type="signal peptide" evidence="2">
    <location>
        <begin position="1"/>
        <end position="23"/>
    </location>
</feature>
<organism evidence="3 4">
    <name type="scientific">Chaetomium fimeti</name>
    <dbReference type="NCBI Taxonomy" id="1854472"/>
    <lineage>
        <taxon>Eukaryota</taxon>
        <taxon>Fungi</taxon>
        <taxon>Dikarya</taxon>
        <taxon>Ascomycota</taxon>
        <taxon>Pezizomycotina</taxon>
        <taxon>Sordariomycetes</taxon>
        <taxon>Sordariomycetidae</taxon>
        <taxon>Sordariales</taxon>
        <taxon>Chaetomiaceae</taxon>
        <taxon>Chaetomium</taxon>
    </lineage>
</organism>
<dbReference type="Proteomes" id="UP001278766">
    <property type="component" value="Unassembled WGS sequence"/>
</dbReference>
<dbReference type="RefSeq" id="XP_062662129.1">
    <property type="nucleotide sequence ID" value="XM_062808770.1"/>
</dbReference>
<evidence type="ECO:0008006" key="5">
    <source>
        <dbReference type="Google" id="ProtNLM"/>
    </source>
</evidence>
<keyword evidence="4" id="KW-1185">Reference proteome</keyword>
<sequence length="136" mass="14187">MTFCRFPGGLLLGLASINPWGRAGAPPGHCEPSENGPDQGPNRPKASSHWPAAASAAAERLEFPEIASHSAVKILFACRSVNVVSLGMPLMGRGWFDSPHADGPSSLTPVSGVRPIMLWPPRRGVAHSNDAGFPGG</sequence>
<dbReference type="GeneID" id="87845718"/>
<feature type="chain" id="PRO_5042286600" description="Secreted protein" evidence="2">
    <location>
        <begin position="24"/>
        <end position="136"/>
    </location>
</feature>
<gene>
    <name evidence="3" type="ORF">B0H64DRAFT_79514</name>
</gene>
<evidence type="ECO:0000313" key="4">
    <source>
        <dbReference type="Proteomes" id="UP001278766"/>
    </source>
</evidence>
<evidence type="ECO:0000256" key="1">
    <source>
        <dbReference type="SAM" id="MobiDB-lite"/>
    </source>
</evidence>
<reference evidence="3" key="1">
    <citation type="journal article" date="2023" name="Mol. Phylogenet. Evol.">
        <title>Genome-scale phylogeny and comparative genomics of the fungal order Sordariales.</title>
        <authorList>
            <person name="Hensen N."/>
            <person name="Bonometti L."/>
            <person name="Westerberg I."/>
            <person name="Brannstrom I.O."/>
            <person name="Guillou S."/>
            <person name="Cros-Aarteil S."/>
            <person name="Calhoun S."/>
            <person name="Haridas S."/>
            <person name="Kuo A."/>
            <person name="Mondo S."/>
            <person name="Pangilinan J."/>
            <person name="Riley R."/>
            <person name="LaButti K."/>
            <person name="Andreopoulos B."/>
            <person name="Lipzen A."/>
            <person name="Chen C."/>
            <person name="Yan M."/>
            <person name="Daum C."/>
            <person name="Ng V."/>
            <person name="Clum A."/>
            <person name="Steindorff A."/>
            <person name="Ohm R.A."/>
            <person name="Martin F."/>
            <person name="Silar P."/>
            <person name="Natvig D.O."/>
            <person name="Lalanne C."/>
            <person name="Gautier V."/>
            <person name="Ament-Velasquez S.L."/>
            <person name="Kruys A."/>
            <person name="Hutchinson M.I."/>
            <person name="Powell A.J."/>
            <person name="Barry K."/>
            <person name="Miller A.N."/>
            <person name="Grigoriev I.V."/>
            <person name="Debuchy R."/>
            <person name="Gladieux P."/>
            <person name="Hiltunen Thoren M."/>
            <person name="Johannesson H."/>
        </authorList>
    </citation>
    <scope>NUCLEOTIDE SEQUENCE</scope>
    <source>
        <strain evidence="3">CBS 168.71</strain>
    </source>
</reference>
<comment type="caution">
    <text evidence="3">The sequence shown here is derived from an EMBL/GenBank/DDBJ whole genome shotgun (WGS) entry which is preliminary data.</text>
</comment>
<dbReference type="AlphaFoldDB" id="A0AAE0HL87"/>
<feature type="region of interest" description="Disordered" evidence="1">
    <location>
        <begin position="23"/>
        <end position="52"/>
    </location>
</feature>
<keyword evidence="2" id="KW-0732">Signal</keyword>